<sequence length="576" mass="67906">MIFRLPPLRDNMRRLNLINIAQVRNCSAHKNLTFFRPKIMPKPQIVYHNVNEPGELIPSPNTNNFNRPYIFIKKQKQDWESKVIPFKVKTSDMGKPRHFPPAAQEWKNSIYSYNINYNKLLPVADKTLMSLVRNYFNFYKKKIKIKIKPQNEKVSCTIRKRSIGKGLSANKIFIAKGNLKHTNSNVLITLYIYNVEKNYLISNLLDEYKSLFLIKKPLIIIKKRNCNKSLKAEHEITTYNRPFTLREHMTIPKHYLDFKILLVEKISKYLSLKSEYFNLISKLISSNVGSALSQDEKLLIFNNRLRINSLYSFKYPNYQYYLNKVKFNKLHILTSFIRLLLLNQVKFKSSFLYKLKYLVSRLYNKNVEFNFVFLKKMHLNSDIYTQAVTLKLRNRDNGLYRVLRRSLIKVDLPNVSRIKIHYGKGKDKLFGLNKLRKLKINSLFSSSSEITNKDYLNKILLYFYPKTTDLKRIKKNRWSIVKFPISLTNHIIRSLKHNKMAGIRVEAKGRLTKRFTASRSVFNLRWKGGLKNIDSSFRGLSAVILRGHVKSNVEYTMLHYKNRNGAFGVKGWVSSK</sequence>
<keyword evidence="1" id="KW-0689">Ribosomal protein</keyword>
<protein>
    <submittedName>
        <fullName evidence="1">Ribosomal protein 3</fullName>
    </submittedName>
</protein>
<dbReference type="GO" id="GO:0005840">
    <property type="term" value="C:ribosome"/>
    <property type="evidence" value="ECO:0007669"/>
    <property type="project" value="UniProtKB-KW"/>
</dbReference>
<dbReference type="EMBL" id="FJ895611">
    <property type="protein sequence ID" value="ACZ97563.1"/>
    <property type="molecule type" value="Genomic_DNA"/>
</dbReference>
<dbReference type="AlphaFoldDB" id="D2E401"/>
<keyword evidence="1" id="KW-0687">Ribonucleoprotein</keyword>
<geneLocation type="mitochondrion" evidence="1"/>
<organism evidence="1">
    <name type="scientific">Sarcotrochila macrospora</name>
    <dbReference type="NCBI Taxonomy" id="132179"/>
    <lineage>
        <taxon>Eukaryota</taxon>
        <taxon>Fungi</taxon>
        <taxon>Dikarya</taxon>
        <taxon>Ascomycota</taxon>
        <taxon>Pezizomycotina</taxon>
        <taxon>Leotiomycetes</taxon>
        <taxon>Helotiales</taxon>
        <taxon>Cenangiaceae</taxon>
        <taxon>Sarcotrochila</taxon>
    </lineage>
</organism>
<name>D2E401_9HELO</name>
<gene>
    <name evidence="1" type="primary">rps3</name>
</gene>
<proteinExistence type="predicted"/>
<keyword evidence="1" id="KW-0496">Mitochondrion</keyword>
<reference evidence="1" key="1">
    <citation type="journal article" date="2009" name="J. Mol. Evol.">
        <title>Molecular evolution of the mtDNA encoded rps3 gene among filamentous ascomycetes fungi with an emphasis on the Ophiostomatoid fungi.</title>
        <authorList>
            <person name="Sethuraman J."/>
            <person name="Majer A."/>
            <person name="Iranpour M."/>
            <person name="Hausner G."/>
        </authorList>
    </citation>
    <scope>NUCLEOTIDE SEQUENCE</scope>
    <source>
        <strain evidence="1">WIN</strain>
    </source>
</reference>
<evidence type="ECO:0000313" key="1">
    <source>
        <dbReference type="EMBL" id="ACZ97563.1"/>
    </source>
</evidence>
<accession>D2E401</accession>